<dbReference type="AlphaFoldDB" id="G0N5A4"/>
<name>G0N5A4_CAEBE</name>
<reference evidence="2" key="1">
    <citation type="submission" date="2011-07" db="EMBL/GenBank/DDBJ databases">
        <authorList>
            <consortium name="Caenorhabditis brenneri Sequencing and Analysis Consortium"/>
            <person name="Wilson R.K."/>
        </authorList>
    </citation>
    <scope>NUCLEOTIDE SEQUENCE [LARGE SCALE GENOMIC DNA]</scope>
    <source>
        <strain evidence="2">PB2801</strain>
    </source>
</reference>
<evidence type="ECO:0000313" key="1">
    <source>
        <dbReference type="EMBL" id="EGT52926.1"/>
    </source>
</evidence>
<sequence>MLRNYRANPGNQLNDLHRILNYIENHETSNVLKEHLAWGCIGGICGAFLGGKSGATLGMMLGAAIGHNAVPDYTAICNAVKKLRNDSKHLLWNDMLRLIGTADFEEFQKWWENSSNQEKLMTLLINAINAYSYF</sequence>
<organism evidence="2">
    <name type="scientific">Caenorhabditis brenneri</name>
    <name type="common">Nematode worm</name>
    <dbReference type="NCBI Taxonomy" id="135651"/>
    <lineage>
        <taxon>Eukaryota</taxon>
        <taxon>Metazoa</taxon>
        <taxon>Ecdysozoa</taxon>
        <taxon>Nematoda</taxon>
        <taxon>Chromadorea</taxon>
        <taxon>Rhabditida</taxon>
        <taxon>Rhabditina</taxon>
        <taxon>Rhabditomorpha</taxon>
        <taxon>Rhabditoidea</taxon>
        <taxon>Rhabditidae</taxon>
        <taxon>Peloderinae</taxon>
        <taxon>Caenorhabditis</taxon>
    </lineage>
</organism>
<proteinExistence type="predicted"/>
<accession>G0N5A4</accession>
<protein>
    <submittedName>
        <fullName evidence="1">Uncharacterized protein</fullName>
    </submittedName>
</protein>
<evidence type="ECO:0000313" key="2">
    <source>
        <dbReference type="Proteomes" id="UP000008068"/>
    </source>
</evidence>
<gene>
    <name evidence="1" type="ORF">CAEBREN_18133</name>
</gene>
<dbReference type="HOGENOM" id="CLU_1898056_0_0_1"/>
<dbReference type="Proteomes" id="UP000008068">
    <property type="component" value="Unassembled WGS sequence"/>
</dbReference>
<keyword evidence="2" id="KW-1185">Reference proteome</keyword>
<dbReference type="InParanoid" id="G0N5A4"/>
<dbReference type="EMBL" id="GL379839">
    <property type="protein sequence ID" value="EGT52926.1"/>
    <property type="molecule type" value="Genomic_DNA"/>
</dbReference>